<evidence type="ECO:0000313" key="1">
    <source>
        <dbReference type="EMBL" id="KAI5670092.1"/>
    </source>
</evidence>
<evidence type="ECO:0000313" key="2">
    <source>
        <dbReference type="Proteomes" id="UP001060085"/>
    </source>
</evidence>
<protein>
    <submittedName>
        <fullName evidence="1">Uncharacterized protein</fullName>
    </submittedName>
</protein>
<keyword evidence="2" id="KW-1185">Reference proteome</keyword>
<accession>A0ACC0BBV9</accession>
<dbReference type="Proteomes" id="UP001060085">
    <property type="component" value="Linkage Group LG03"/>
</dbReference>
<organism evidence="1 2">
    <name type="scientific">Catharanthus roseus</name>
    <name type="common">Madagascar periwinkle</name>
    <name type="synonym">Vinca rosea</name>
    <dbReference type="NCBI Taxonomy" id="4058"/>
    <lineage>
        <taxon>Eukaryota</taxon>
        <taxon>Viridiplantae</taxon>
        <taxon>Streptophyta</taxon>
        <taxon>Embryophyta</taxon>
        <taxon>Tracheophyta</taxon>
        <taxon>Spermatophyta</taxon>
        <taxon>Magnoliopsida</taxon>
        <taxon>eudicotyledons</taxon>
        <taxon>Gunneridae</taxon>
        <taxon>Pentapetalae</taxon>
        <taxon>asterids</taxon>
        <taxon>lamiids</taxon>
        <taxon>Gentianales</taxon>
        <taxon>Apocynaceae</taxon>
        <taxon>Rauvolfioideae</taxon>
        <taxon>Vinceae</taxon>
        <taxon>Catharanthinae</taxon>
        <taxon>Catharanthus</taxon>
    </lineage>
</organism>
<sequence>MADEVSNKQVLLKHYVTGFPKESDMEIRNTTIKLKLPEGSSGAILVKNLYLSCDPYMRSRMGKTEGSYVGSFTPGSPMTGFGVARVLDSTHPNFNKGDLLWGMIGWEEYSIIPATQGLFKIQHTDVPLSYYTGILGMPGITAYGGFYELCSPKKGDRVFISAASGAVGQLVGQFAKLLGCYVVGSAGSKEKSWDQFCTTVKHFIHVLYLHYLLPVNSSTEFPCLTGHLKVDLLKNKFGFDEAFNYKEEQDLDAALKGCFPEGIDIYFENVGGKMLDAVLMNMRLHGRIAVCGMISQYNLEQTEGVHNLLCLIPKRIRMEGFLAFDFYHLYPKFLDMVLPQIKEAKVVYVEDIVEGLENAPSALIGLFSGLLFHNCSSLPRFPIAGMCFPWKSFVLTLIYAHFIEFHVKVKPTILFSFLMVALAFKIYVFRSVFLEGKRMAEEVRNRQVILKNYVSGIPNENAMDMKIGTINLRLPNDSSGELLVKNLYLSCDPYMVTRMRELQGGLVEAFTQFTLGSPIVGFGVSRVEDSTHPNFNKGDLVWGMTGWEEYSIISSPETFLKIEHTDVPLSYYTGILGMPGITAYAGFHEVCLPKKGERVFVSSASGAVGQLVGQFAKLLGCKVVGSAGSKEKVDLLKNKFAFDEAFNYKEEEDFDAALKRYCPEGIDIYFDNVGGKMLDAAIVNMRQHGRIALCGMISQYNLKKSEGVHNLLCLTTKRVRMEGFVVADYYHLYPKFLEMVLPLIKQGRMVYVDDIIEGLENAPSALVGLYSGSNLGKPVVAVSHD</sequence>
<reference evidence="2" key="1">
    <citation type="journal article" date="2023" name="Nat. Plants">
        <title>Single-cell RNA sequencing provides a high-resolution roadmap for understanding the multicellular compartmentation of specialized metabolism.</title>
        <authorList>
            <person name="Sun S."/>
            <person name="Shen X."/>
            <person name="Li Y."/>
            <person name="Li Y."/>
            <person name="Wang S."/>
            <person name="Li R."/>
            <person name="Zhang H."/>
            <person name="Shen G."/>
            <person name="Guo B."/>
            <person name="Wei J."/>
            <person name="Xu J."/>
            <person name="St-Pierre B."/>
            <person name="Chen S."/>
            <person name="Sun C."/>
        </authorList>
    </citation>
    <scope>NUCLEOTIDE SEQUENCE [LARGE SCALE GENOMIC DNA]</scope>
</reference>
<gene>
    <name evidence="1" type="ORF">M9H77_10456</name>
</gene>
<dbReference type="EMBL" id="CM044703">
    <property type="protein sequence ID" value="KAI5670092.1"/>
    <property type="molecule type" value="Genomic_DNA"/>
</dbReference>
<comment type="caution">
    <text evidence="1">The sequence shown here is derived from an EMBL/GenBank/DDBJ whole genome shotgun (WGS) entry which is preliminary data.</text>
</comment>
<name>A0ACC0BBV9_CATRO</name>
<proteinExistence type="predicted"/>